<dbReference type="EMBL" id="NWUJ01000003">
    <property type="protein sequence ID" value="PFH36439.1"/>
    <property type="molecule type" value="Genomic_DNA"/>
</dbReference>
<proteinExistence type="predicted"/>
<evidence type="ECO:0000256" key="1">
    <source>
        <dbReference type="SAM" id="Coils"/>
    </source>
</evidence>
<feature type="region of interest" description="Disordered" evidence="2">
    <location>
        <begin position="1"/>
        <end position="195"/>
    </location>
</feature>
<reference evidence="3 4" key="1">
    <citation type="submission" date="2017-09" db="EMBL/GenBank/DDBJ databases">
        <title>Genome sequencing of Besnoitia besnoiti strain Bb-Ger1.</title>
        <authorList>
            <person name="Schares G."/>
            <person name="Venepally P."/>
            <person name="Lorenzi H.A."/>
        </authorList>
    </citation>
    <scope>NUCLEOTIDE SEQUENCE [LARGE SCALE GENOMIC DNA]</scope>
    <source>
        <strain evidence="3 4">Bb-Ger1</strain>
    </source>
</reference>
<dbReference type="STRING" id="94643.A0A2A9MEX9"/>
<protein>
    <submittedName>
        <fullName evidence="3">Uncharacterized protein</fullName>
    </submittedName>
</protein>
<accession>A0A2A9MEX9</accession>
<sequence length="804" mass="89371">MEPRAEARNERQRTVERAVEVDGDELRPPRVSSSAFQQPSEEAEKRNESQANEKDADGEKTAEDDGVNGNAADGTGEATEAADTKGEYGSSSEVAGGRPPLPVFECTNPCGISPRERTEAQDEASLSEAVKEETEDGGPAPTLSPVPRNCAPGGDAAALPRREESGRRKEEAEVAEGAAGAGSSVDAGSADEGETGMAAGERLETPLESGEPAKLCGILDLLCEEGIVGRTETELCKQKMFQLDVALQAALTKERAAVSQMACLKRDVEDQRSELERLLRESREHEMEMKRLQGKLKDKEAELESSADAEKLLKLQIRELKKEKKSLEDALVGRREEIRQAFGVLTENAAAEIECAKAAALQVEGVKRELEIAAQDPERFRIQAEQFNQVMQVMQSQSASVAQELEALEQKSAGANEKLQALEAKKEEAMLQVTVKRDEVTAAELAERAVMGKTEAAKMAYLQGVESKRAAEIQLKAHSTELKRILDLTSRTRSRFDRAKVDFKKAVSTRDAICAQLPELKSVKFDGEMEGKKLGKGTSSPLVRGRYVFNLMQADRLKEKKRLEIEIDRARETVAAPPRGYESACLYVTVSSRPSPAALQESDTKERSEEVEMAFRKLLELEKEASATRGDVDTWAQHVKALAAQKETLLREVAAAHQRVTETQQTLQIKLIRLECNNYVTLKQNSDQQVAEMLERYKVLSNEVGILRLQVEAKTKAIERRSLQTQKEVEQRCWLRLEQSRLIQKVKEESRLMEENVIEIDRLNNVINTIEKEMLETKRAYQTAVESRNFTGVQLIDRHAKKIK</sequence>
<evidence type="ECO:0000313" key="3">
    <source>
        <dbReference type="EMBL" id="PFH36439.1"/>
    </source>
</evidence>
<feature type="coiled-coil region" evidence="1">
    <location>
        <begin position="261"/>
        <end position="337"/>
    </location>
</feature>
<feature type="coiled-coil region" evidence="1">
    <location>
        <begin position="391"/>
        <end position="439"/>
    </location>
</feature>
<evidence type="ECO:0000256" key="2">
    <source>
        <dbReference type="SAM" id="MobiDB-lite"/>
    </source>
</evidence>
<dbReference type="Proteomes" id="UP000224006">
    <property type="component" value="Chromosome III"/>
</dbReference>
<feature type="compositionally biased region" description="Low complexity" evidence="2">
    <location>
        <begin position="68"/>
        <end position="81"/>
    </location>
</feature>
<dbReference type="GeneID" id="40309561"/>
<feature type="coiled-coil region" evidence="1">
    <location>
        <begin position="753"/>
        <end position="780"/>
    </location>
</feature>
<dbReference type="RefSeq" id="XP_029220448.1">
    <property type="nucleotide sequence ID" value="XM_029363082.1"/>
</dbReference>
<keyword evidence="1" id="KW-0175">Coiled coil</keyword>
<dbReference type="KEGG" id="bbes:BESB_046310"/>
<feature type="compositionally biased region" description="Basic and acidic residues" evidence="2">
    <location>
        <begin position="160"/>
        <end position="172"/>
    </location>
</feature>
<gene>
    <name evidence="3" type="ORF">BESB_046310</name>
</gene>
<dbReference type="OrthoDB" id="10262929at2759"/>
<organism evidence="3 4">
    <name type="scientific">Besnoitia besnoiti</name>
    <name type="common">Apicomplexan protozoan</name>
    <dbReference type="NCBI Taxonomy" id="94643"/>
    <lineage>
        <taxon>Eukaryota</taxon>
        <taxon>Sar</taxon>
        <taxon>Alveolata</taxon>
        <taxon>Apicomplexa</taxon>
        <taxon>Conoidasida</taxon>
        <taxon>Coccidia</taxon>
        <taxon>Eucoccidiorida</taxon>
        <taxon>Eimeriorina</taxon>
        <taxon>Sarcocystidae</taxon>
        <taxon>Besnoitia</taxon>
    </lineage>
</organism>
<feature type="compositionally biased region" description="Basic and acidic residues" evidence="2">
    <location>
        <begin position="1"/>
        <end position="28"/>
    </location>
</feature>
<feature type="compositionally biased region" description="Low complexity" evidence="2">
    <location>
        <begin position="175"/>
        <end position="188"/>
    </location>
</feature>
<dbReference type="AlphaFoldDB" id="A0A2A9MEX9"/>
<name>A0A2A9MEX9_BESBE</name>
<feature type="compositionally biased region" description="Basic and acidic residues" evidence="2">
    <location>
        <begin position="42"/>
        <end position="63"/>
    </location>
</feature>
<feature type="compositionally biased region" description="Polar residues" evidence="2">
    <location>
        <begin position="31"/>
        <end position="40"/>
    </location>
</feature>
<keyword evidence="4" id="KW-1185">Reference proteome</keyword>
<dbReference type="VEuPathDB" id="ToxoDB:BESB_046310"/>
<evidence type="ECO:0000313" key="4">
    <source>
        <dbReference type="Proteomes" id="UP000224006"/>
    </source>
</evidence>
<comment type="caution">
    <text evidence="3">The sequence shown here is derived from an EMBL/GenBank/DDBJ whole genome shotgun (WGS) entry which is preliminary data.</text>
</comment>